<reference evidence="2" key="1">
    <citation type="journal article" date="2019" name="Int. J. Syst. Evol. Microbiol.">
        <title>The Global Catalogue of Microorganisms (GCM) 10K type strain sequencing project: providing services to taxonomists for standard genome sequencing and annotation.</title>
        <authorList>
            <consortium name="The Broad Institute Genomics Platform"/>
            <consortium name="The Broad Institute Genome Sequencing Center for Infectious Disease"/>
            <person name="Wu L."/>
            <person name="Ma J."/>
        </authorList>
    </citation>
    <scope>NUCLEOTIDE SEQUENCE [LARGE SCALE GENOMIC DNA]</scope>
    <source>
        <strain evidence="2">CGMCC 1.12286</strain>
    </source>
</reference>
<dbReference type="RefSeq" id="WP_377945488.1">
    <property type="nucleotide sequence ID" value="NZ_JBHUCX010000095.1"/>
</dbReference>
<accession>A0ABW4JNV4</accession>
<keyword evidence="2" id="KW-1185">Reference proteome</keyword>
<dbReference type="Proteomes" id="UP001597079">
    <property type="component" value="Unassembled WGS sequence"/>
</dbReference>
<name>A0ABW4JNV4_9BACL</name>
<evidence type="ECO:0000313" key="1">
    <source>
        <dbReference type="EMBL" id="MFD1677574.1"/>
    </source>
</evidence>
<comment type="caution">
    <text evidence="1">The sequence shown here is derived from an EMBL/GenBank/DDBJ whole genome shotgun (WGS) entry which is preliminary data.</text>
</comment>
<sequence>MTSISYKFLEVGNLSNASGIFVGTNVQCNVSDERKVNQAFGNLGGTDTTVTESVQMILDDDTVDGPAP</sequence>
<evidence type="ECO:0008006" key="3">
    <source>
        <dbReference type="Google" id="ProtNLM"/>
    </source>
</evidence>
<organism evidence="1 2">
    <name type="scientific">Alicyclobacillus fodiniaquatilis</name>
    <dbReference type="NCBI Taxonomy" id="1661150"/>
    <lineage>
        <taxon>Bacteria</taxon>
        <taxon>Bacillati</taxon>
        <taxon>Bacillota</taxon>
        <taxon>Bacilli</taxon>
        <taxon>Bacillales</taxon>
        <taxon>Alicyclobacillaceae</taxon>
        <taxon>Alicyclobacillus</taxon>
    </lineage>
</organism>
<proteinExistence type="predicted"/>
<evidence type="ECO:0000313" key="2">
    <source>
        <dbReference type="Proteomes" id="UP001597079"/>
    </source>
</evidence>
<gene>
    <name evidence="1" type="ORF">ACFSB2_23205</name>
</gene>
<protein>
    <recommendedName>
        <fullName evidence="3">Spore germination protein GerPA/GerPF</fullName>
    </recommendedName>
</protein>
<dbReference type="EMBL" id="JBHUCX010000095">
    <property type="protein sequence ID" value="MFD1677574.1"/>
    <property type="molecule type" value="Genomic_DNA"/>
</dbReference>